<evidence type="ECO:0000256" key="6">
    <source>
        <dbReference type="ARBA" id="ARBA00023212"/>
    </source>
</evidence>
<feature type="region of interest" description="Disordered" evidence="11">
    <location>
        <begin position="24"/>
        <end position="50"/>
    </location>
</feature>
<keyword evidence="6" id="KW-0206">Cytoskeleton</keyword>
<dbReference type="InterPro" id="IPR051226">
    <property type="entry name" value="PP1_Regulatory_Subunit"/>
</dbReference>
<gene>
    <name evidence="14" type="primary">PPP1R12B</name>
</gene>
<keyword evidence="5 10" id="KW-0040">ANK repeat</keyword>
<dbReference type="PROSITE" id="PS50297">
    <property type="entry name" value="ANK_REP_REGION"/>
    <property type="match status" value="3"/>
</dbReference>
<dbReference type="GO" id="GO:0004857">
    <property type="term" value="F:enzyme inhibitor activity"/>
    <property type="evidence" value="ECO:0007669"/>
    <property type="project" value="TreeGrafter"/>
</dbReference>
<keyword evidence="2 9" id="KW-0963">Cytoplasm</keyword>
<dbReference type="Gene3D" id="6.10.140.390">
    <property type="match status" value="1"/>
</dbReference>
<dbReference type="Gene3D" id="1.25.40.20">
    <property type="entry name" value="Ankyrin repeat-containing domain"/>
    <property type="match status" value="2"/>
</dbReference>
<dbReference type="Pfam" id="PF15898">
    <property type="entry name" value="PRKG1_interact"/>
    <property type="match status" value="1"/>
</dbReference>
<dbReference type="GO" id="GO:0031672">
    <property type="term" value="C:A band"/>
    <property type="evidence" value="ECO:0007669"/>
    <property type="project" value="TreeGrafter"/>
</dbReference>
<dbReference type="PANTHER" id="PTHR24179">
    <property type="entry name" value="PROTEIN PHOSPHATASE 1 REGULATORY SUBUNIT 12"/>
    <property type="match status" value="1"/>
</dbReference>
<feature type="repeat" description="ANK" evidence="10">
    <location>
        <begin position="122"/>
        <end position="154"/>
    </location>
</feature>
<feature type="domain" description="cGMP-dependent protein kinase interacting" evidence="12">
    <location>
        <begin position="802"/>
        <end position="903"/>
    </location>
</feature>
<sequence>MSEPEHLGGKRAESARLRRAEQLRRWKGSLTEQEPVAAGGGRGRHRGAGGSRVRFEEGAVFLAACSSGDTEEVKRLLGRGARINTTNVDGLTALHQACIDENLDMVKFLVENGANVNQQDNEGWTPLHAVASCGYLNIAEYLISHGANVAAVNSEGEVPSDIAEEAAMKDLLLEQVKKQGVDLDLSRKEEEQQMLQDARQWLNSGRIEDVKQPRTGATALHVAAAKGYSEVMRLLIQAGFNLNVQDNDGWTPLHAAAHWGVKEACSILAEALCDMDIRNKLGQTPFDVADEGLVEHLEMLQKKQTVLRSEKETRNKLIEADMNGKPQSRLFTNKEKILYEEDTLKSMEMEEENKDSSSSSSEEEEEAEDEVSESDAEKESERKEEPFANHSSRESRPSITEQMPPPEPNSFTASARRFSWLSRPEEQKDESPSSWRLGLRKTGSHNMLSEVAATREAQRDKAASIYRSSSSPRISALLDNKEKDKDNKSYLATIAPRRLSSTSDVEEKENRESAVNLVRSGSYSRQPWRDESKGNEAPHSGAPTTYVSTYLKRSYLTPVRDEEAESLRKARSRQARQTRRSTQGVTLTDLQEAERTFSRSRAERQAQEQQGEKAESTEPEEGQESRARWGRSTDEESVYRRLRCPAQPDKPTTPVSPSTAAPLLYTSSYLTRTNKYLGLDSVNPADFRGAATEMEKNECEDQDSDDRSLNKQSIRERRRPKERRRGTGIIFSTKDDDDEVDGNEDVKETRHERLSRLEAATNPSTSDSSYSDRASSRSSAYSRRENRLAALSSRAEEESNRDYKKLYESALSENQKLKSKLQEAQFELADIKAKLEKAAQQKQEKTSDRSSMLEMEKREKRALERKLSEMEEEMKILTELKSDNQRLKDENGALIRVISKLSK</sequence>
<comment type="subunit">
    <text evidence="9">PP1 comprises a catalytic subunit, and one or several targeting or regulatory subunits.</text>
</comment>
<dbReference type="Proteomes" id="UP000504627">
    <property type="component" value="Unplaced"/>
</dbReference>
<keyword evidence="4" id="KW-0677">Repeat</keyword>
<dbReference type="Pfam" id="PF12796">
    <property type="entry name" value="Ank_2"/>
    <property type="match status" value="2"/>
</dbReference>
<proteinExistence type="predicted"/>
<feature type="region of interest" description="Disordered" evidence="11">
    <location>
        <begin position="839"/>
        <end position="866"/>
    </location>
</feature>
<comment type="subcellular location">
    <subcellularLocation>
        <location evidence="1">Cytoplasm</location>
        <location evidence="1">Cytoskeleton</location>
    </subcellularLocation>
</comment>
<dbReference type="InterPro" id="IPR031775">
    <property type="entry name" value="PRKG1_interact"/>
</dbReference>
<reference evidence="14" key="1">
    <citation type="submission" date="2025-08" db="UniProtKB">
        <authorList>
            <consortium name="RefSeq"/>
        </authorList>
    </citation>
    <scope>IDENTIFICATION</scope>
    <source>
        <tissue evidence="14">Muscle</tissue>
    </source>
</reference>
<dbReference type="FunFam" id="1.25.40.20:FF:000004">
    <property type="entry name" value="Phosphatase 1 regulatory subunit 12A"/>
    <property type="match status" value="1"/>
</dbReference>
<feature type="compositionally biased region" description="Basic and acidic residues" evidence="11">
    <location>
        <begin position="479"/>
        <end position="488"/>
    </location>
</feature>
<evidence type="ECO:0000256" key="1">
    <source>
        <dbReference type="ARBA" id="ARBA00004245"/>
    </source>
</evidence>
<evidence type="ECO:0000256" key="5">
    <source>
        <dbReference type="ARBA" id="ARBA00023043"/>
    </source>
</evidence>
<dbReference type="AlphaFoldDB" id="A0A7R5KDD0"/>
<evidence type="ECO:0000256" key="9">
    <source>
        <dbReference type="PIRNR" id="PIRNR038141"/>
    </source>
</evidence>
<feature type="compositionally biased region" description="Basic and acidic residues" evidence="11">
    <location>
        <begin position="559"/>
        <end position="568"/>
    </location>
</feature>
<dbReference type="InterPro" id="IPR017401">
    <property type="entry name" value="MYPT1/MYPT2/Mbs85"/>
</dbReference>
<feature type="compositionally biased region" description="Basic and acidic residues" evidence="11">
    <location>
        <begin position="744"/>
        <end position="756"/>
    </location>
</feature>
<feature type="compositionally biased region" description="Basic and acidic residues" evidence="11">
    <location>
        <begin position="839"/>
        <end position="848"/>
    </location>
</feature>
<feature type="compositionally biased region" description="Acidic residues" evidence="11">
    <location>
        <begin position="361"/>
        <end position="374"/>
    </location>
</feature>
<evidence type="ECO:0000256" key="4">
    <source>
        <dbReference type="ARBA" id="ARBA00022737"/>
    </source>
</evidence>
<dbReference type="PIRSF" id="PIRSF038141">
    <property type="entry name" value="PP1_12ABC_vert"/>
    <property type="match status" value="1"/>
</dbReference>
<keyword evidence="3" id="KW-0597">Phosphoprotein</keyword>
<evidence type="ECO:0000256" key="11">
    <source>
        <dbReference type="SAM" id="MobiDB-lite"/>
    </source>
</evidence>
<organism evidence="13 14">
    <name type="scientific">Pipra filicauda</name>
    <name type="common">Wire-tailed manakin</name>
    <dbReference type="NCBI Taxonomy" id="649802"/>
    <lineage>
        <taxon>Eukaryota</taxon>
        <taxon>Metazoa</taxon>
        <taxon>Chordata</taxon>
        <taxon>Craniata</taxon>
        <taxon>Vertebrata</taxon>
        <taxon>Euteleostomi</taxon>
        <taxon>Archelosauria</taxon>
        <taxon>Archosauria</taxon>
        <taxon>Dinosauria</taxon>
        <taxon>Saurischia</taxon>
        <taxon>Theropoda</taxon>
        <taxon>Coelurosauria</taxon>
        <taxon>Aves</taxon>
        <taxon>Neognathae</taxon>
        <taxon>Neoaves</taxon>
        <taxon>Telluraves</taxon>
        <taxon>Australaves</taxon>
        <taxon>Passeriformes</taxon>
        <taxon>Pipridae</taxon>
        <taxon>Pipra</taxon>
    </lineage>
</organism>
<dbReference type="InterPro" id="IPR036770">
    <property type="entry name" value="Ankyrin_rpt-contain_sf"/>
</dbReference>
<feature type="compositionally biased region" description="Basic and acidic residues" evidence="11">
    <location>
        <begin position="375"/>
        <end position="396"/>
    </location>
</feature>
<feature type="region of interest" description="Disordered" evidence="11">
    <location>
        <begin position="342"/>
        <end position="660"/>
    </location>
</feature>
<accession>A0A7R5KDD0</accession>
<dbReference type="GO" id="GO:0019901">
    <property type="term" value="F:protein kinase binding"/>
    <property type="evidence" value="ECO:0007669"/>
    <property type="project" value="InterPro"/>
</dbReference>
<evidence type="ECO:0000259" key="12">
    <source>
        <dbReference type="Pfam" id="PF15898"/>
    </source>
</evidence>
<feature type="compositionally biased region" description="Basic and acidic residues" evidence="11">
    <location>
        <begin position="527"/>
        <end position="536"/>
    </location>
</feature>
<dbReference type="PROSITE" id="PS50088">
    <property type="entry name" value="ANK_REPEAT"/>
    <property type="match status" value="4"/>
</dbReference>
<evidence type="ECO:0000256" key="7">
    <source>
        <dbReference type="ARBA" id="ARBA00059024"/>
    </source>
</evidence>
<feature type="repeat" description="ANK" evidence="10">
    <location>
        <begin position="89"/>
        <end position="121"/>
    </location>
</feature>
<feature type="compositionally biased region" description="Low complexity" evidence="11">
    <location>
        <begin position="463"/>
        <end position="476"/>
    </location>
</feature>
<dbReference type="GeneID" id="113992033"/>
<comment type="subunit">
    <text evidence="8">PP1 comprises a catalytic subunit, PPP1CA, PPP1CB or PPP1CC, and one or several targeting or regulatory subunits. PPP1R12B mediates binding to myosin. Isoform 3 and isoform 4 bind PPP1R12A, but not isoform 1 of PPP1R12B itself. Binds IL16.</text>
</comment>
<feature type="compositionally biased region" description="Basic residues" evidence="11">
    <location>
        <begin position="716"/>
        <end position="726"/>
    </location>
</feature>
<name>A0A7R5KDD0_9PASS</name>
<keyword evidence="13" id="KW-1185">Reference proteome</keyword>
<feature type="compositionally biased region" description="Low complexity" evidence="11">
    <location>
        <begin position="766"/>
        <end position="781"/>
    </location>
</feature>
<evidence type="ECO:0000313" key="13">
    <source>
        <dbReference type="Proteomes" id="UP000504627"/>
    </source>
</evidence>
<feature type="region of interest" description="Disordered" evidence="11">
    <location>
        <begin position="694"/>
        <end position="785"/>
    </location>
</feature>
<dbReference type="GO" id="GO:0007165">
    <property type="term" value="P:signal transduction"/>
    <property type="evidence" value="ECO:0007669"/>
    <property type="project" value="InterPro"/>
</dbReference>
<protein>
    <recommendedName>
        <fullName evidence="9">Protein phosphatase 1 regulatory subunit</fullName>
    </recommendedName>
</protein>
<dbReference type="SUPFAM" id="SSF48403">
    <property type="entry name" value="Ankyrin repeat"/>
    <property type="match status" value="1"/>
</dbReference>
<feature type="compositionally biased region" description="Basic and acidic residues" evidence="11">
    <location>
        <begin position="592"/>
        <end position="616"/>
    </location>
</feature>
<dbReference type="FunFam" id="1.25.40.20:FF:000007">
    <property type="entry name" value="Phosphatase 1 regulatory subunit 12A"/>
    <property type="match status" value="1"/>
</dbReference>
<dbReference type="Gene3D" id="6.10.250.1820">
    <property type="match status" value="1"/>
</dbReference>
<feature type="compositionally biased region" description="Basic residues" evidence="11">
    <location>
        <begin position="569"/>
        <end position="579"/>
    </location>
</feature>
<feature type="repeat" description="ANK" evidence="10">
    <location>
        <begin position="248"/>
        <end position="280"/>
    </location>
</feature>
<comment type="function">
    <text evidence="7">Regulates myosin phosphatase activity. Augments Ca(2+) sensitivity of the contractile apparatus.</text>
</comment>
<evidence type="ECO:0000256" key="2">
    <source>
        <dbReference type="ARBA" id="ARBA00022490"/>
    </source>
</evidence>
<dbReference type="GO" id="GO:0005856">
    <property type="term" value="C:cytoskeleton"/>
    <property type="evidence" value="ECO:0007669"/>
    <property type="project" value="UniProtKB-SubCell"/>
</dbReference>
<evidence type="ECO:0000256" key="10">
    <source>
        <dbReference type="PROSITE-ProRule" id="PRU00023"/>
    </source>
</evidence>
<feature type="compositionally biased region" description="Basic and acidic residues" evidence="11">
    <location>
        <begin position="694"/>
        <end position="715"/>
    </location>
</feature>
<evidence type="ECO:0000256" key="8">
    <source>
        <dbReference type="ARBA" id="ARBA00065548"/>
    </source>
</evidence>
<dbReference type="RefSeq" id="XP_039235608.1">
    <property type="nucleotide sequence ID" value="XM_039379674.1"/>
</dbReference>
<evidence type="ECO:0000313" key="14">
    <source>
        <dbReference type="RefSeq" id="XP_039235608.1"/>
    </source>
</evidence>
<dbReference type="GO" id="GO:0030018">
    <property type="term" value="C:Z disc"/>
    <property type="evidence" value="ECO:0007669"/>
    <property type="project" value="TreeGrafter"/>
</dbReference>
<feature type="repeat" description="ANK" evidence="10">
    <location>
        <begin position="215"/>
        <end position="247"/>
    </location>
</feature>
<feature type="compositionally biased region" description="Basic and acidic residues" evidence="11">
    <location>
        <begin position="623"/>
        <end position="639"/>
    </location>
</feature>
<dbReference type="SMART" id="SM00248">
    <property type="entry name" value="ANK"/>
    <property type="match status" value="5"/>
</dbReference>
<evidence type="ECO:0000256" key="3">
    <source>
        <dbReference type="ARBA" id="ARBA00022553"/>
    </source>
</evidence>
<dbReference type="CTD" id="4660"/>
<dbReference type="InterPro" id="IPR002110">
    <property type="entry name" value="Ankyrin_rpt"/>
</dbReference>
<dbReference type="GO" id="GO:0019208">
    <property type="term" value="F:phosphatase regulator activity"/>
    <property type="evidence" value="ECO:0007669"/>
    <property type="project" value="UniProtKB-UniRule"/>
</dbReference>
<dbReference type="PANTHER" id="PTHR24179:SF18">
    <property type="entry name" value="PROTEIN PHOSPHATASE 1 REGULATORY SUBUNIT 12B"/>
    <property type="match status" value="1"/>
</dbReference>
<feature type="compositionally biased region" description="Basic and acidic residues" evidence="11">
    <location>
        <begin position="854"/>
        <end position="866"/>
    </location>
</feature>